<dbReference type="PANTHER" id="PTHR37825">
    <property type="entry name" value="TRNA(MET) CYTIDINE ACETATE LIGASE"/>
    <property type="match status" value="1"/>
</dbReference>
<evidence type="ECO:0000313" key="2">
    <source>
        <dbReference type="EMBL" id="PDX70872.1"/>
    </source>
</evidence>
<dbReference type="InterPro" id="IPR008513">
    <property type="entry name" value="tRNA(Met)_cyd_acetate_ligase"/>
</dbReference>
<dbReference type="Gene3D" id="3.40.50.620">
    <property type="entry name" value="HUPs"/>
    <property type="match status" value="1"/>
</dbReference>
<proteinExistence type="predicted"/>
<gene>
    <name evidence="2" type="ORF">CGS55_16730</name>
</gene>
<dbReference type="InterPro" id="IPR014729">
    <property type="entry name" value="Rossmann-like_a/b/a_fold"/>
</dbReference>
<dbReference type="PANTHER" id="PTHR37825:SF1">
    <property type="entry name" value="TRNA(MET) CYTIDINE ACETATE LIGASE"/>
    <property type="match status" value="1"/>
</dbReference>
<name>A0A2A6ZVU1_9FIRM</name>
<dbReference type="GO" id="GO:0008033">
    <property type="term" value="P:tRNA processing"/>
    <property type="evidence" value="ECO:0007669"/>
    <property type="project" value="UniProtKB-KW"/>
</dbReference>
<dbReference type="AlphaFoldDB" id="A0A2A6ZVU1"/>
<sequence>MTVTGIIAEFNPFHNGHKYLLDHAEGIKIVAMSGNFVQRGEPAIVDKWIRAQMALENGADLVVELPFFTAVQSADYFASGAVDVLSRLGIDSLTFGTEEVLDYQTIADVYSEKSEEMEAFVESLPSDLSYPQKTQKMWEKFAGVDFTGNTPNHILGLAYAKACAGKGITLNPIQRQGAGYHCLYKEV</sequence>
<dbReference type="RefSeq" id="WP_179860686.1">
    <property type="nucleotide sequence ID" value="NZ_NMTV01000195.1"/>
</dbReference>
<protein>
    <recommendedName>
        <fullName evidence="4">Nucleotidyltransferase</fullName>
    </recommendedName>
</protein>
<comment type="caution">
    <text evidence="2">The sequence shown here is derived from an EMBL/GenBank/DDBJ whole genome shotgun (WGS) entry which is preliminary data.</text>
</comment>
<reference evidence="2 3" key="1">
    <citation type="journal article" date="2017" name="Front. Microbiol.">
        <title>New Insights into the Diversity of the Genus Faecalibacterium.</title>
        <authorList>
            <person name="Benevides L."/>
            <person name="Burman S."/>
            <person name="Martin R."/>
            <person name="Robert V."/>
            <person name="Thomas M."/>
            <person name="Miquel S."/>
            <person name="Chain F."/>
            <person name="Sokol H."/>
            <person name="Bermudez-Humaran L.G."/>
            <person name="Morrison M."/>
            <person name="Langella P."/>
            <person name="Azevedo V.A."/>
            <person name="Chatel J.M."/>
            <person name="Soares S."/>
        </authorList>
    </citation>
    <scope>NUCLEOTIDE SEQUENCE [LARGE SCALE GENOMIC DNA]</scope>
    <source>
        <strain evidence="2 3">CNCM I 4546</strain>
    </source>
</reference>
<dbReference type="SUPFAM" id="SSF52374">
    <property type="entry name" value="Nucleotidylyl transferase"/>
    <property type="match status" value="1"/>
</dbReference>
<keyword evidence="1" id="KW-0819">tRNA processing</keyword>
<evidence type="ECO:0008006" key="4">
    <source>
        <dbReference type="Google" id="ProtNLM"/>
    </source>
</evidence>
<dbReference type="EMBL" id="NMTV01000195">
    <property type="protein sequence ID" value="PDX70872.1"/>
    <property type="molecule type" value="Genomic_DNA"/>
</dbReference>
<evidence type="ECO:0000313" key="3">
    <source>
        <dbReference type="Proteomes" id="UP000219901"/>
    </source>
</evidence>
<feature type="non-terminal residue" evidence="2">
    <location>
        <position position="187"/>
    </location>
</feature>
<organism evidence="2 3">
    <name type="scientific">Faecalibacterium prausnitzii</name>
    <dbReference type="NCBI Taxonomy" id="853"/>
    <lineage>
        <taxon>Bacteria</taxon>
        <taxon>Bacillati</taxon>
        <taxon>Bacillota</taxon>
        <taxon>Clostridia</taxon>
        <taxon>Eubacteriales</taxon>
        <taxon>Oscillospiraceae</taxon>
        <taxon>Faecalibacterium</taxon>
    </lineage>
</organism>
<accession>A0A2A6ZVU1</accession>
<evidence type="ECO:0000256" key="1">
    <source>
        <dbReference type="ARBA" id="ARBA00022694"/>
    </source>
</evidence>
<dbReference type="Pfam" id="PF05636">
    <property type="entry name" value="HIGH_NTase1"/>
    <property type="match status" value="1"/>
</dbReference>
<dbReference type="Proteomes" id="UP000219901">
    <property type="component" value="Unassembled WGS sequence"/>
</dbReference>